<dbReference type="EMBL" id="CP045226">
    <property type="protein sequence ID" value="QFS43485.1"/>
    <property type="molecule type" value="Genomic_DNA"/>
</dbReference>
<keyword evidence="2" id="KW-1185">Reference proteome</keyword>
<proteinExistence type="predicted"/>
<dbReference type="AlphaFoldDB" id="A0A5P8VSR7"/>
<organism evidence="1 2">
    <name type="scientific">Nostoc sphaeroides CCNUC1</name>
    <dbReference type="NCBI Taxonomy" id="2653204"/>
    <lineage>
        <taxon>Bacteria</taxon>
        <taxon>Bacillati</taxon>
        <taxon>Cyanobacteriota</taxon>
        <taxon>Cyanophyceae</taxon>
        <taxon>Nostocales</taxon>
        <taxon>Nostocaceae</taxon>
        <taxon>Nostoc</taxon>
    </lineage>
</organism>
<reference evidence="1 2" key="1">
    <citation type="submission" date="2019-10" db="EMBL/GenBank/DDBJ databases">
        <title>Genomic and transcriptomic insights into the perfect genentic adaptation of a filamentous nitrogen-fixing cyanobacterium to rice fields.</title>
        <authorList>
            <person name="Chen Z."/>
        </authorList>
    </citation>
    <scope>NUCLEOTIDE SEQUENCE [LARGE SCALE GENOMIC DNA]</scope>
    <source>
        <strain evidence="1">CCNUC1</strain>
    </source>
</reference>
<accession>A0A5P8VSR7</accession>
<dbReference type="Proteomes" id="UP000326678">
    <property type="component" value="Chromosome Gxm1"/>
</dbReference>
<evidence type="ECO:0000313" key="1">
    <source>
        <dbReference type="EMBL" id="QFS43485.1"/>
    </source>
</evidence>
<protein>
    <submittedName>
        <fullName evidence="1">Uncharacterized protein</fullName>
    </submittedName>
</protein>
<gene>
    <name evidence="1" type="ORF">GXM_00958</name>
</gene>
<name>A0A5P8VSR7_9NOSO</name>
<dbReference type="KEGG" id="nsh:GXM_00958"/>
<evidence type="ECO:0000313" key="2">
    <source>
        <dbReference type="Proteomes" id="UP000326678"/>
    </source>
</evidence>
<sequence length="60" mass="6856">MGFVPQPNLKVGFVGLSFSETQPTNIVNRAVLPVRLLEVGYFLHYSYHLKHVDNARKNNE</sequence>